<evidence type="ECO:0000313" key="3">
    <source>
        <dbReference type="EMBL" id="MQM05600.1"/>
    </source>
</evidence>
<comment type="caution">
    <text evidence="3">The sequence shown here is derived from an EMBL/GenBank/DDBJ whole genome shotgun (WGS) entry which is preliminary data.</text>
</comment>
<feature type="compositionally biased region" description="Basic and acidic residues" evidence="1">
    <location>
        <begin position="99"/>
        <end position="109"/>
    </location>
</feature>
<keyword evidence="2" id="KW-0812">Transmembrane</keyword>
<name>A0A843WSM9_COLES</name>
<dbReference type="PANTHER" id="PTHR47699">
    <property type="entry name" value="SNARE ASSOCIATED GOLGI PROTEIN FAMILY"/>
    <property type="match status" value="1"/>
</dbReference>
<feature type="transmembrane region" description="Helical" evidence="2">
    <location>
        <begin position="21"/>
        <end position="40"/>
    </location>
</feature>
<dbReference type="OrthoDB" id="166803at2759"/>
<evidence type="ECO:0008006" key="5">
    <source>
        <dbReference type="Google" id="ProtNLM"/>
    </source>
</evidence>
<reference evidence="3" key="1">
    <citation type="submission" date="2017-07" db="EMBL/GenBank/DDBJ databases">
        <title>Taro Niue Genome Assembly and Annotation.</title>
        <authorList>
            <person name="Atibalentja N."/>
            <person name="Keating K."/>
            <person name="Fields C.J."/>
        </authorList>
    </citation>
    <scope>NUCLEOTIDE SEQUENCE</scope>
    <source>
        <strain evidence="3">Niue_2</strain>
        <tissue evidence="3">Leaf</tissue>
    </source>
</reference>
<keyword evidence="2" id="KW-0472">Membrane</keyword>
<evidence type="ECO:0000313" key="4">
    <source>
        <dbReference type="Proteomes" id="UP000652761"/>
    </source>
</evidence>
<feature type="region of interest" description="Disordered" evidence="1">
    <location>
        <begin position="83"/>
        <end position="109"/>
    </location>
</feature>
<dbReference type="Proteomes" id="UP000652761">
    <property type="component" value="Unassembled WGS sequence"/>
</dbReference>
<dbReference type="PANTHER" id="PTHR47699:SF1">
    <property type="entry name" value="SNARE ASSOCIATED GOLGI PROTEIN FAMILY"/>
    <property type="match status" value="1"/>
</dbReference>
<dbReference type="EMBL" id="NMUH01003443">
    <property type="protein sequence ID" value="MQM05600.1"/>
    <property type="molecule type" value="Genomic_DNA"/>
</dbReference>
<organism evidence="3 4">
    <name type="scientific">Colocasia esculenta</name>
    <name type="common">Wild taro</name>
    <name type="synonym">Arum esculentum</name>
    <dbReference type="NCBI Taxonomy" id="4460"/>
    <lineage>
        <taxon>Eukaryota</taxon>
        <taxon>Viridiplantae</taxon>
        <taxon>Streptophyta</taxon>
        <taxon>Embryophyta</taxon>
        <taxon>Tracheophyta</taxon>
        <taxon>Spermatophyta</taxon>
        <taxon>Magnoliopsida</taxon>
        <taxon>Liliopsida</taxon>
        <taxon>Araceae</taxon>
        <taxon>Aroideae</taxon>
        <taxon>Colocasieae</taxon>
        <taxon>Colocasia</taxon>
    </lineage>
</organism>
<keyword evidence="4" id="KW-1185">Reference proteome</keyword>
<dbReference type="GO" id="GO:0016020">
    <property type="term" value="C:membrane"/>
    <property type="evidence" value="ECO:0007669"/>
    <property type="project" value="TreeGrafter"/>
</dbReference>
<sequence length="109" mass="12010">MEWVHRNKYFHLLVRGVERDGWKFVLLASLAGAAVASTTGSKRSHLSSYLFPTFGIASSILISLRIKKYSSQLSVAAELKSTAATETSDGHDNVNGASDRPHEALRKRH</sequence>
<feature type="transmembrane region" description="Helical" evidence="2">
    <location>
        <begin position="46"/>
        <end position="64"/>
    </location>
</feature>
<feature type="non-terminal residue" evidence="3">
    <location>
        <position position="1"/>
    </location>
</feature>
<dbReference type="AlphaFoldDB" id="A0A843WSM9"/>
<accession>A0A843WSM9</accession>
<evidence type="ECO:0000256" key="1">
    <source>
        <dbReference type="SAM" id="MobiDB-lite"/>
    </source>
</evidence>
<gene>
    <name evidence="3" type="ORF">Taro_038412</name>
</gene>
<proteinExistence type="predicted"/>
<evidence type="ECO:0000256" key="2">
    <source>
        <dbReference type="SAM" id="Phobius"/>
    </source>
</evidence>
<protein>
    <recommendedName>
        <fullName evidence="5">Transmembrane protein</fullName>
    </recommendedName>
</protein>
<keyword evidence="2" id="KW-1133">Transmembrane helix</keyword>